<comment type="similarity">
    <text evidence="1">Belongs to the fructosamine kinase family.</text>
</comment>
<dbReference type="AlphaFoldDB" id="A0A0A3Z8T6"/>
<keyword evidence="3" id="KW-1185">Reference proteome</keyword>
<accession>A0A0A3Z8T6</accession>
<reference evidence="2 3" key="1">
    <citation type="submission" date="2014-10" db="EMBL/GenBank/DDBJ databases">
        <title>Genome sequence of Erwinia typographi M043b.</title>
        <authorList>
            <person name="Chan K.-G."/>
            <person name="Tan W.-S."/>
        </authorList>
    </citation>
    <scope>NUCLEOTIDE SEQUENCE [LARGE SCALE GENOMIC DNA]</scope>
    <source>
        <strain evidence="2 3">M043b</strain>
    </source>
</reference>
<dbReference type="SUPFAM" id="SSF56112">
    <property type="entry name" value="Protein kinase-like (PK-like)"/>
    <property type="match status" value="1"/>
</dbReference>
<dbReference type="OrthoDB" id="6533705at2"/>
<comment type="caution">
    <text evidence="2">The sequence shown here is derived from an EMBL/GenBank/DDBJ whole genome shotgun (WGS) entry which is preliminary data.</text>
</comment>
<dbReference type="InterPro" id="IPR016477">
    <property type="entry name" value="Fructo-/Ketosamine-3-kinase"/>
</dbReference>
<evidence type="ECO:0000313" key="3">
    <source>
        <dbReference type="Proteomes" id="UP000030351"/>
    </source>
</evidence>
<sequence>MEQLRSELSLVLGETLSRLECISEQPWSSLYSLYDQQGHSFPLVAKYFNVKGIAAQEAYKLSMLARDSTVRLPTVYGLIVSQQPPQHEVLLIERMGGVSVEAPTRTPQRWLQLQDQIVAALLAWHRIDSHGLVGSVDSTQENSWVSWYAQRVEVIWSTLNFMRPDGLSMEQRRVLYRSRENLGNLLADFNDPCVLVHGNLSLGNMLKEAWSDQLLSMINPGMMLWAPREYDLFRLCEEGLSESLLYHYLKQAPVADGFVARRWLYTLWDEADRLIHTGQFDSSRFERAAASLIPWLS</sequence>
<evidence type="ECO:0000313" key="2">
    <source>
        <dbReference type="EMBL" id="KGT94189.1"/>
    </source>
</evidence>
<dbReference type="EMBL" id="JRUQ01000029">
    <property type="protein sequence ID" value="KGT94189.1"/>
    <property type="molecule type" value="Genomic_DNA"/>
</dbReference>
<dbReference type="RefSeq" id="WP_034891770.1">
    <property type="nucleotide sequence ID" value="NZ_JRUQ01000029.1"/>
</dbReference>
<proteinExistence type="inferred from homology"/>
<dbReference type="InterPro" id="IPR011009">
    <property type="entry name" value="Kinase-like_dom_sf"/>
</dbReference>
<organism evidence="2 3">
    <name type="scientific">Erwinia typographi</name>
    <dbReference type="NCBI Taxonomy" id="371042"/>
    <lineage>
        <taxon>Bacteria</taxon>
        <taxon>Pseudomonadati</taxon>
        <taxon>Pseudomonadota</taxon>
        <taxon>Gammaproteobacteria</taxon>
        <taxon>Enterobacterales</taxon>
        <taxon>Erwiniaceae</taxon>
        <taxon>Erwinia</taxon>
    </lineage>
</organism>
<name>A0A0A3Z8T6_9GAMM</name>
<protein>
    <recommendedName>
        <fullName evidence="4">Aminoglycoside phosphotransferase domain-containing protein</fullName>
    </recommendedName>
</protein>
<gene>
    <name evidence="2" type="ORF">NG99_10080</name>
</gene>
<dbReference type="eggNOG" id="COG3173">
    <property type="taxonomic scope" value="Bacteria"/>
</dbReference>
<dbReference type="STRING" id="371042.NG99_10080"/>
<dbReference type="NCBIfam" id="NF007890">
    <property type="entry name" value="PRK10593.1"/>
    <property type="match status" value="1"/>
</dbReference>
<dbReference type="Gene3D" id="3.90.1200.10">
    <property type="match status" value="1"/>
</dbReference>
<dbReference type="Proteomes" id="UP000030351">
    <property type="component" value="Unassembled WGS sequence"/>
</dbReference>
<dbReference type="Pfam" id="PF03881">
    <property type="entry name" value="Fructosamin_kin"/>
    <property type="match status" value="1"/>
</dbReference>
<evidence type="ECO:0008006" key="4">
    <source>
        <dbReference type="Google" id="ProtNLM"/>
    </source>
</evidence>
<evidence type="ECO:0000256" key="1">
    <source>
        <dbReference type="ARBA" id="ARBA00009460"/>
    </source>
</evidence>